<proteinExistence type="predicted"/>
<evidence type="ECO:0000313" key="3">
    <source>
        <dbReference type="Proteomes" id="UP000003835"/>
    </source>
</evidence>
<protein>
    <submittedName>
        <fullName evidence="2">Uncharacterized protein</fullName>
    </submittedName>
</protein>
<reference evidence="2 3" key="1">
    <citation type="submission" date="2008-07" db="EMBL/GenBank/DDBJ databases">
        <authorList>
            <person name="Tandeau de Marsac N."/>
            <person name="Ferriera S."/>
            <person name="Johnson J."/>
            <person name="Kravitz S."/>
            <person name="Beeson K."/>
            <person name="Sutton G."/>
            <person name="Rogers Y.-H."/>
            <person name="Friedman R."/>
            <person name="Frazier M."/>
            <person name="Venter J.C."/>
        </authorList>
    </citation>
    <scope>NUCLEOTIDE SEQUENCE [LARGE SCALE GENOMIC DNA]</scope>
    <source>
        <strain evidence="2 3">PCC 7420</strain>
    </source>
</reference>
<dbReference type="EMBL" id="DS989846">
    <property type="protein sequence ID" value="EDX76560.1"/>
    <property type="molecule type" value="Genomic_DNA"/>
</dbReference>
<organism evidence="2 3">
    <name type="scientific">Coleofasciculus chthonoplastes PCC 7420</name>
    <dbReference type="NCBI Taxonomy" id="118168"/>
    <lineage>
        <taxon>Bacteria</taxon>
        <taxon>Bacillati</taxon>
        <taxon>Cyanobacteriota</taxon>
        <taxon>Cyanophyceae</taxon>
        <taxon>Coleofasciculales</taxon>
        <taxon>Coleofasciculaceae</taxon>
        <taxon>Coleofasciculus</taxon>
    </lineage>
</organism>
<keyword evidence="3" id="KW-1185">Reference proteome</keyword>
<dbReference type="AlphaFoldDB" id="B4VN64"/>
<sequence>MKELSEDELGTGIYGGAISTPACAVVVLVAYTVSIIASAAQSKPKSPHRPG</sequence>
<gene>
    <name evidence="2" type="ORF">MC7420_4816</name>
</gene>
<accession>B4VN64</accession>
<keyword evidence="1" id="KW-0472">Membrane</keyword>
<evidence type="ECO:0000256" key="1">
    <source>
        <dbReference type="SAM" id="Phobius"/>
    </source>
</evidence>
<feature type="transmembrane region" description="Helical" evidence="1">
    <location>
        <begin position="12"/>
        <end position="40"/>
    </location>
</feature>
<keyword evidence="1" id="KW-0812">Transmembrane</keyword>
<keyword evidence="1" id="KW-1133">Transmembrane helix</keyword>
<name>B4VN64_9CYAN</name>
<dbReference type="HOGENOM" id="CLU_3097680_0_0_3"/>
<evidence type="ECO:0000313" key="2">
    <source>
        <dbReference type="EMBL" id="EDX76560.1"/>
    </source>
</evidence>
<dbReference type="Proteomes" id="UP000003835">
    <property type="component" value="Unassembled WGS sequence"/>
</dbReference>